<protein>
    <recommendedName>
        <fullName evidence="2">Grh/CP2 DB domain-containing protein</fullName>
    </recommendedName>
</protein>
<evidence type="ECO:0000259" key="2">
    <source>
        <dbReference type="PROSITE" id="PS51968"/>
    </source>
</evidence>
<dbReference type="Pfam" id="PF04516">
    <property type="entry name" value="CP2"/>
    <property type="match status" value="1"/>
</dbReference>
<sequence>SCGEKGEPFRLVFQTYSYRSSELLQQNSSLIQIFKLHGAERKRRTERKKATLHANQ</sequence>
<keyword evidence="1" id="KW-0238">DNA-binding</keyword>
<proteinExistence type="predicted"/>
<dbReference type="Proteomes" id="UP000004810">
    <property type="component" value="Unassembled WGS sequence"/>
</dbReference>
<accession>J9AFH6</accession>
<evidence type="ECO:0000256" key="1">
    <source>
        <dbReference type="PROSITE-ProRule" id="PRU01313"/>
    </source>
</evidence>
<dbReference type="GO" id="GO:0005634">
    <property type="term" value="C:nucleus"/>
    <property type="evidence" value="ECO:0007669"/>
    <property type="project" value="UniProtKB-SubCell"/>
</dbReference>
<feature type="non-terminal residue" evidence="3">
    <location>
        <position position="56"/>
    </location>
</feature>
<comment type="caution">
    <text evidence="3">The sequence shown here is derived from an EMBL/GenBank/DDBJ whole genome shotgun (WGS) entry which is preliminary data.</text>
</comment>
<dbReference type="GO" id="GO:0003677">
    <property type="term" value="F:DNA binding"/>
    <property type="evidence" value="ECO:0007669"/>
    <property type="project" value="UniProtKB-KW"/>
</dbReference>
<dbReference type="AlphaFoldDB" id="J9AFH6"/>
<name>J9AFH6_WUCBA</name>
<gene>
    <name evidence="3" type="ORF">WUBG_16290</name>
</gene>
<keyword evidence="1" id="KW-0539">Nucleus</keyword>
<evidence type="ECO:0000313" key="4">
    <source>
        <dbReference type="Proteomes" id="UP000004810"/>
    </source>
</evidence>
<organism evidence="3 4">
    <name type="scientific">Wuchereria bancrofti</name>
    <dbReference type="NCBI Taxonomy" id="6293"/>
    <lineage>
        <taxon>Eukaryota</taxon>
        <taxon>Metazoa</taxon>
        <taxon>Ecdysozoa</taxon>
        <taxon>Nematoda</taxon>
        <taxon>Chromadorea</taxon>
        <taxon>Rhabditida</taxon>
        <taxon>Spirurina</taxon>
        <taxon>Spiruromorpha</taxon>
        <taxon>Filarioidea</taxon>
        <taxon>Onchocercidae</taxon>
        <taxon>Wuchereria</taxon>
    </lineage>
</organism>
<dbReference type="InterPro" id="IPR007604">
    <property type="entry name" value="CP2"/>
</dbReference>
<feature type="non-terminal residue" evidence="3">
    <location>
        <position position="1"/>
    </location>
</feature>
<comment type="subcellular location">
    <subcellularLocation>
        <location evidence="1">Nucleus</location>
    </subcellularLocation>
</comment>
<dbReference type="EMBL" id="ADBV01015338">
    <property type="protein sequence ID" value="EJW72805.1"/>
    <property type="molecule type" value="Genomic_DNA"/>
</dbReference>
<evidence type="ECO:0000313" key="3">
    <source>
        <dbReference type="EMBL" id="EJW72805.1"/>
    </source>
</evidence>
<dbReference type="PROSITE" id="PS51968">
    <property type="entry name" value="GRH_CP2_DB"/>
    <property type="match status" value="1"/>
</dbReference>
<feature type="domain" description="Grh/CP2 DB" evidence="2">
    <location>
        <begin position="1"/>
        <end position="56"/>
    </location>
</feature>
<reference evidence="4" key="1">
    <citation type="submission" date="2012-08" db="EMBL/GenBank/DDBJ databases">
        <title>The Genome Sequence of Wuchereria bancrofti.</title>
        <authorList>
            <person name="Nutman T.B."/>
            <person name="Fink D.L."/>
            <person name="Russ C."/>
            <person name="Young S."/>
            <person name="Zeng Q."/>
            <person name="Koehrsen M."/>
            <person name="Alvarado L."/>
            <person name="Berlin A."/>
            <person name="Chapman S.B."/>
            <person name="Chen Z."/>
            <person name="Freedman E."/>
            <person name="Gellesch M."/>
            <person name="Goldberg J."/>
            <person name="Griggs A."/>
            <person name="Gujja S."/>
            <person name="Heilman E.R."/>
            <person name="Heiman D."/>
            <person name="Hepburn T."/>
            <person name="Howarth C."/>
            <person name="Jen D."/>
            <person name="Larson L."/>
            <person name="Lewis B."/>
            <person name="Mehta T."/>
            <person name="Park D."/>
            <person name="Pearson M."/>
            <person name="Roberts A."/>
            <person name="Saif S."/>
            <person name="Shea T."/>
            <person name="Shenoy N."/>
            <person name="Sisk P."/>
            <person name="Stolte C."/>
            <person name="Sykes S."/>
            <person name="Walk T."/>
            <person name="White J."/>
            <person name="Yandava C."/>
            <person name="Haas B."/>
            <person name="Henn M.R."/>
            <person name="Nusbaum C."/>
            <person name="Birren B."/>
        </authorList>
    </citation>
    <scope>NUCLEOTIDE SEQUENCE [LARGE SCALE GENOMIC DNA]</scope>
    <source>
        <strain evidence="4">NA</strain>
    </source>
</reference>